<dbReference type="AlphaFoldDB" id="A0A8H7W8D6"/>
<feature type="compositionally biased region" description="Basic and acidic residues" evidence="2">
    <location>
        <begin position="219"/>
        <end position="228"/>
    </location>
</feature>
<feature type="region of interest" description="Disordered" evidence="2">
    <location>
        <begin position="125"/>
        <end position="151"/>
    </location>
</feature>
<dbReference type="Gene3D" id="3.30.900.10">
    <property type="entry name" value="HORMA domain"/>
    <property type="match status" value="1"/>
</dbReference>
<name>A0A8H7W8D6_9HELO</name>
<feature type="compositionally biased region" description="Low complexity" evidence="2">
    <location>
        <begin position="128"/>
        <end position="140"/>
    </location>
</feature>
<dbReference type="EMBL" id="JAFJYH010000198">
    <property type="protein sequence ID" value="KAG4416083.1"/>
    <property type="molecule type" value="Genomic_DNA"/>
</dbReference>
<dbReference type="GO" id="GO:0016035">
    <property type="term" value="C:zeta DNA polymerase complex"/>
    <property type="evidence" value="ECO:0007669"/>
    <property type="project" value="TreeGrafter"/>
</dbReference>
<dbReference type="InterPro" id="IPR036570">
    <property type="entry name" value="HORMA_dom_sf"/>
</dbReference>
<feature type="domain" description="HORMA" evidence="3">
    <location>
        <begin position="18"/>
        <end position="252"/>
    </location>
</feature>
<protein>
    <recommendedName>
        <fullName evidence="3">HORMA domain-containing protein</fullName>
    </recommendedName>
</protein>
<proteinExistence type="inferred from homology"/>
<comment type="caution">
    <text evidence="4">The sequence shown here is derived from an EMBL/GenBank/DDBJ whole genome shotgun (WGS) entry which is preliminary data.</text>
</comment>
<dbReference type="Pfam" id="PF02301">
    <property type="entry name" value="HORMA"/>
    <property type="match status" value="1"/>
</dbReference>
<evidence type="ECO:0000313" key="4">
    <source>
        <dbReference type="EMBL" id="KAG4416083.1"/>
    </source>
</evidence>
<keyword evidence="5" id="KW-1185">Reference proteome</keyword>
<dbReference type="InterPro" id="IPR045091">
    <property type="entry name" value="Mad2-like"/>
</dbReference>
<dbReference type="OrthoDB" id="21254at2759"/>
<evidence type="ECO:0000256" key="2">
    <source>
        <dbReference type="SAM" id="MobiDB-lite"/>
    </source>
</evidence>
<gene>
    <name evidence="4" type="ORF">IFR04_010786</name>
</gene>
<dbReference type="InterPro" id="IPR003511">
    <property type="entry name" value="HORMA_dom"/>
</dbReference>
<evidence type="ECO:0000313" key="5">
    <source>
        <dbReference type="Proteomes" id="UP000664132"/>
    </source>
</evidence>
<feature type="region of interest" description="Disordered" evidence="2">
    <location>
        <begin position="206"/>
        <end position="229"/>
    </location>
</feature>
<evidence type="ECO:0000256" key="1">
    <source>
        <dbReference type="ARBA" id="ARBA00010348"/>
    </source>
</evidence>
<dbReference type="PANTHER" id="PTHR11842">
    <property type="entry name" value="MITOTIC SPINDLE ASSEMBLY CHECKPOINT PROTEIN MAD2"/>
    <property type="match status" value="1"/>
</dbReference>
<evidence type="ECO:0000259" key="3">
    <source>
        <dbReference type="PROSITE" id="PS50815"/>
    </source>
</evidence>
<organism evidence="4 5">
    <name type="scientific">Cadophora malorum</name>
    <dbReference type="NCBI Taxonomy" id="108018"/>
    <lineage>
        <taxon>Eukaryota</taxon>
        <taxon>Fungi</taxon>
        <taxon>Dikarya</taxon>
        <taxon>Ascomycota</taxon>
        <taxon>Pezizomycotina</taxon>
        <taxon>Leotiomycetes</taxon>
        <taxon>Helotiales</taxon>
        <taxon>Ploettnerulaceae</taxon>
        <taxon>Cadophora</taxon>
    </lineage>
</organism>
<dbReference type="PANTHER" id="PTHR11842:SF10">
    <property type="entry name" value="MITOTIC SPINDLE ASSEMBLY CHECKPOINT PROTEIN MAD2B"/>
    <property type="match status" value="1"/>
</dbReference>
<comment type="similarity">
    <text evidence="1">Belongs to the MAD2 family.</text>
</comment>
<reference evidence="4" key="1">
    <citation type="submission" date="2021-02" db="EMBL/GenBank/DDBJ databases">
        <title>Genome sequence Cadophora malorum strain M34.</title>
        <authorList>
            <person name="Stefanovic E."/>
            <person name="Vu D."/>
            <person name="Scully C."/>
            <person name="Dijksterhuis J."/>
            <person name="Roader J."/>
            <person name="Houbraken J."/>
        </authorList>
    </citation>
    <scope>NUCLEOTIDE SEQUENCE</scope>
    <source>
        <strain evidence="4">M34</strain>
    </source>
</reference>
<dbReference type="PROSITE" id="PS50815">
    <property type="entry name" value="HORMA"/>
    <property type="match status" value="1"/>
</dbReference>
<dbReference type="SUPFAM" id="SSF56019">
    <property type="entry name" value="The spindle assembly checkpoint protein mad2"/>
    <property type="match status" value="1"/>
</dbReference>
<sequence>MASAAPPYIEPLQLTTPLSLQQTLTSFLTVAIHTILYHRALYPPTTFLRTRAYNFPVYQSRHPAVCEWINSAVSSVGLLLQKGTVKRIVIPVFDEMGVVMERFLFDVERFPVVGEKEKLVEFEARDANPNNPNPNTNTNTEGVAQSQPQLKAGVKRADIEEQLRGTIRRLDYACSRLTPLPENCTYSIAVELRDEPGVDPPIGHPQPWIPSEPSLQTGEKGESEEIGRDLGGVRTVPVRLVEAGEFVLEAWIEEGRGKFEGT</sequence>
<dbReference type="Proteomes" id="UP000664132">
    <property type="component" value="Unassembled WGS sequence"/>
</dbReference>
<accession>A0A8H7W8D6</accession>